<accession>A0A179BG14</accession>
<dbReference type="EMBL" id="LWBS01000426">
    <property type="protein sequence ID" value="OAP90061.1"/>
    <property type="molecule type" value="Genomic_DNA"/>
</dbReference>
<reference evidence="2" key="1">
    <citation type="submission" date="2016-04" db="EMBL/GenBank/DDBJ databases">
        <title>Fast-growing isolate from the root nodules of Vavilovia formosa.</title>
        <authorList>
            <person name="Kimeklis A."/>
            <person name="Safronova V."/>
            <person name="Belimov A."/>
            <person name="Andronov E."/>
        </authorList>
    </citation>
    <scope>NUCLEOTIDE SEQUENCE [LARGE SCALE GENOMIC DNA]</scope>
    <source>
        <strain evidence="2">Vaf-46</strain>
    </source>
</reference>
<proteinExistence type="predicted"/>
<evidence type="ECO:0000256" key="1">
    <source>
        <dbReference type="SAM" id="MobiDB-lite"/>
    </source>
</evidence>
<protein>
    <submittedName>
        <fullName evidence="2">Uncharacterized protein</fullName>
    </submittedName>
</protein>
<comment type="caution">
    <text evidence="2">The sequence shown here is derived from an EMBL/GenBank/DDBJ whole genome shotgun (WGS) entry which is preliminary data.</text>
</comment>
<evidence type="ECO:0000313" key="2">
    <source>
        <dbReference type="EMBL" id="OAP90061.1"/>
    </source>
</evidence>
<feature type="region of interest" description="Disordered" evidence="1">
    <location>
        <begin position="103"/>
        <end position="126"/>
    </location>
</feature>
<organism evidence="2">
    <name type="scientific">Rhizobium leguminosarum</name>
    <dbReference type="NCBI Taxonomy" id="384"/>
    <lineage>
        <taxon>Bacteria</taxon>
        <taxon>Pseudomonadati</taxon>
        <taxon>Pseudomonadota</taxon>
        <taxon>Alphaproteobacteria</taxon>
        <taxon>Hyphomicrobiales</taxon>
        <taxon>Rhizobiaceae</taxon>
        <taxon>Rhizobium/Agrobacterium group</taxon>
        <taxon>Rhizobium</taxon>
    </lineage>
</organism>
<feature type="compositionally biased region" description="Low complexity" evidence="1">
    <location>
        <begin position="105"/>
        <end position="126"/>
    </location>
</feature>
<sequence length="126" mass="13749">MSIKVYVHFRRALTNVVITDVRSGEKILLANVVADHEATLEPDDFDGEAKVSVSSKEEPQRGATLRNEETFLYPPMVRSALNELAQFEDLDALARGIDKILKNTPSPAAKSSRAAKLSPSATKGPK</sequence>
<name>A0A179BG14_RHILE</name>
<gene>
    <name evidence="2" type="ORF">A4U53_31120</name>
</gene>
<dbReference type="AlphaFoldDB" id="A0A179BG14"/>